<evidence type="ECO:0000313" key="2">
    <source>
        <dbReference type="Proteomes" id="UP000054698"/>
    </source>
</evidence>
<keyword evidence="2" id="KW-1185">Reference proteome</keyword>
<name>A0A0W0TIS4_9GAMM</name>
<dbReference type="AlphaFoldDB" id="A0A0W0TIS4"/>
<accession>A0A0W0TIS4</accession>
<sequence>MHEIPSIQPVPHIALSLQMYTSSMRRNICRYHACGLSLWSWVMLKENIFCHLQAMVSNLKLFSCYLQTPRCTTLVLNKLGTSLVVSDSFKKARMNSLTILT</sequence>
<reference evidence="1 2" key="1">
    <citation type="submission" date="2015-11" db="EMBL/GenBank/DDBJ databases">
        <title>Genomic analysis of 38 Legionella species identifies large and diverse effector repertoires.</title>
        <authorList>
            <person name="Burstein D."/>
            <person name="Amaro F."/>
            <person name="Zusman T."/>
            <person name="Lifshitz Z."/>
            <person name="Cohen O."/>
            <person name="Gilbert J.A."/>
            <person name="Pupko T."/>
            <person name="Shuman H.A."/>
            <person name="Segal G."/>
        </authorList>
    </citation>
    <scope>NUCLEOTIDE SEQUENCE [LARGE SCALE GENOMIC DNA]</scope>
    <source>
        <strain evidence="1 2">WO-44C</strain>
    </source>
</reference>
<dbReference type="PATRIC" id="fig|453.4.peg.3460"/>
<protein>
    <submittedName>
        <fullName evidence="1">Uncharacterized protein</fullName>
    </submittedName>
</protein>
<organism evidence="1 2">
    <name type="scientific">Legionella feeleii</name>
    <dbReference type="NCBI Taxonomy" id="453"/>
    <lineage>
        <taxon>Bacteria</taxon>
        <taxon>Pseudomonadati</taxon>
        <taxon>Pseudomonadota</taxon>
        <taxon>Gammaproteobacteria</taxon>
        <taxon>Legionellales</taxon>
        <taxon>Legionellaceae</taxon>
        <taxon>Legionella</taxon>
    </lineage>
</organism>
<comment type="caution">
    <text evidence="1">The sequence shown here is derived from an EMBL/GenBank/DDBJ whole genome shotgun (WGS) entry which is preliminary data.</text>
</comment>
<gene>
    <name evidence="1" type="ORF">Lfee_3176</name>
</gene>
<proteinExistence type="predicted"/>
<dbReference type="EMBL" id="LNYB01000085">
    <property type="protein sequence ID" value="KTC95511.1"/>
    <property type="molecule type" value="Genomic_DNA"/>
</dbReference>
<evidence type="ECO:0000313" key="1">
    <source>
        <dbReference type="EMBL" id="KTC95511.1"/>
    </source>
</evidence>
<dbReference type="Proteomes" id="UP000054698">
    <property type="component" value="Unassembled WGS sequence"/>
</dbReference>